<dbReference type="InterPro" id="IPR023214">
    <property type="entry name" value="HAD_sf"/>
</dbReference>
<evidence type="ECO:0000313" key="1">
    <source>
        <dbReference type="EMBL" id="SEA45998.1"/>
    </source>
</evidence>
<sequence length="201" mass="22297">MRMLTSSIRADIDVVAFDLDGTLVDSPLDFVAIRQELGWQDASDLLQSMAMLPDEISRQHAAGVIYRHEMQAAEQSVLLPGVLECLSQFQAQGIPTAILTRNMRAATQLMIQKLQIPISLVLTREDCAAKPDPEGLYRIAAHYHTKVQRLLYVGDYHFDLTTAANAGAQSCLLLNANNHQFSSQADWVIAEYQQLARALTS</sequence>
<dbReference type="EMBL" id="FNRM01000003">
    <property type="protein sequence ID" value="SEA45998.1"/>
    <property type="molecule type" value="Genomic_DNA"/>
</dbReference>
<dbReference type="Pfam" id="PF13419">
    <property type="entry name" value="HAD_2"/>
    <property type="match status" value="1"/>
</dbReference>
<dbReference type="PANTHER" id="PTHR43885:SF1">
    <property type="entry name" value="SUPERFAMILY HYDROLASE, PUTATIVE (AFU_ORTHOLOGUE AFUA_4G13290)-RELATED"/>
    <property type="match status" value="1"/>
</dbReference>
<dbReference type="SUPFAM" id="SSF56784">
    <property type="entry name" value="HAD-like"/>
    <property type="match status" value="1"/>
</dbReference>
<dbReference type="InterPro" id="IPR036412">
    <property type="entry name" value="HAD-like_sf"/>
</dbReference>
<dbReference type="SFLD" id="SFLDG01129">
    <property type="entry name" value="C1.5:_HAD__Beta-PGM__Phosphata"/>
    <property type="match status" value="1"/>
</dbReference>
<gene>
    <name evidence="1" type="ORF">SAMN04488051_103295</name>
</gene>
<dbReference type="Gene3D" id="3.40.50.1000">
    <property type="entry name" value="HAD superfamily/HAD-like"/>
    <property type="match status" value="1"/>
</dbReference>
<dbReference type="RefSeq" id="WP_245785653.1">
    <property type="nucleotide sequence ID" value="NZ_FNRM01000003.1"/>
</dbReference>
<keyword evidence="2" id="KW-1185">Reference proteome</keyword>
<dbReference type="InterPro" id="IPR041492">
    <property type="entry name" value="HAD_2"/>
</dbReference>
<protein>
    <submittedName>
        <fullName evidence="1">Haloacid dehalogenase superfamily, subfamily IA, variant 3 with third motif having DD or ED/haloacid dehalogenase superfamily, subfamily IA, variant 1 with third motif having Dx(3-4)D or Dx(3-4)E</fullName>
    </submittedName>
</protein>
<organism evidence="1 2">
    <name type="scientific">Alkalimonas amylolytica</name>
    <dbReference type="NCBI Taxonomy" id="152573"/>
    <lineage>
        <taxon>Bacteria</taxon>
        <taxon>Pseudomonadati</taxon>
        <taxon>Pseudomonadota</taxon>
        <taxon>Gammaproteobacteria</taxon>
        <taxon>Alkalimonas</taxon>
    </lineage>
</organism>
<dbReference type="Proteomes" id="UP000198773">
    <property type="component" value="Unassembled WGS sequence"/>
</dbReference>
<evidence type="ECO:0000313" key="2">
    <source>
        <dbReference type="Proteomes" id="UP000198773"/>
    </source>
</evidence>
<dbReference type="PANTHER" id="PTHR43885">
    <property type="entry name" value="HALOACID DEHALOGENASE-LIKE HYDROLASE"/>
    <property type="match status" value="1"/>
</dbReference>
<reference evidence="1 2" key="1">
    <citation type="submission" date="2016-10" db="EMBL/GenBank/DDBJ databases">
        <authorList>
            <person name="de Groot N.N."/>
        </authorList>
    </citation>
    <scope>NUCLEOTIDE SEQUENCE [LARGE SCALE GENOMIC DNA]</scope>
    <source>
        <strain evidence="1 2">CGMCC 1.3430</strain>
    </source>
</reference>
<dbReference type="Gene3D" id="1.10.260.80">
    <property type="match status" value="1"/>
</dbReference>
<dbReference type="NCBIfam" id="TIGR01549">
    <property type="entry name" value="HAD-SF-IA-v1"/>
    <property type="match status" value="1"/>
</dbReference>
<name>A0A1H4BDD1_ALKAM</name>
<dbReference type="NCBIfam" id="TIGR01509">
    <property type="entry name" value="HAD-SF-IA-v3"/>
    <property type="match status" value="1"/>
</dbReference>
<dbReference type="AlphaFoldDB" id="A0A1H4BDD1"/>
<accession>A0A1H4BDD1</accession>
<dbReference type="SFLD" id="SFLDS00003">
    <property type="entry name" value="Haloacid_Dehalogenase"/>
    <property type="match status" value="1"/>
</dbReference>
<dbReference type="InterPro" id="IPR006439">
    <property type="entry name" value="HAD-SF_hydro_IA"/>
</dbReference>
<proteinExistence type="predicted"/>
<dbReference type="STRING" id="152573.SAMN04488051_103295"/>